<comment type="caution">
    <text evidence="1">The sequence shown here is derived from an EMBL/GenBank/DDBJ whole genome shotgun (WGS) entry which is preliminary data.</text>
</comment>
<dbReference type="AlphaFoldDB" id="A0AAW0SWA5"/>
<proteinExistence type="predicted"/>
<name>A0AAW0SWA5_SCYPA</name>
<sequence>MILYDGISSRQNSSDVLTCLGSAVQTPRLPKCTALLCVWMGCVCQTPHTLYWAFVGGVPCDIVDDNLELCDTLTREKVTCRSKAKLVGPMNASLCYWKRRPVTKIGNARHPVKPPPKKDPPKATEEEGNVVILDVKLFYKQQEKEAAEKFKEILAMTEYAKPSSALVCPAVQCSTVFEMQPSFTALDTEVCV</sequence>
<evidence type="ECO:0000313" key="1">
    <source>
        <dbReference type="EMBL" id="KAK8379700.1"/>
    </source>
</evidence>
<gene>
    <name evidence="1" type="ORF">O3P69_019591</name>
</gene>
<keyword evidence="2" id="KW-1185">Reference proteome</keyword>
<evidence type="ECO:0000313" key="2">
    <source>
        <dbReference type="Proteomes" id="UP001487740"/>
    </source>
</evidence>
<dbReference type="Proteomes" id="UP001487740">
    <property type="component" value="Unassembled WGS sequence"/>
</dbReference>
<reference evidence="1 2" key="1">
    <citation type="submission" date="2023-03" db="EMBL/GenBank/DDBJ databases">
        <title>High-quality genome of Scylla paramamosain provides insights in environmental adaptation.</title>
        <authorList>
            <person name="Zhang L."/>
        </authorList>
    </citation>
    <scope>NUCLEOTIDE SEQUENCE [LARGE SCALE GENOMIC DNA]</scope>
    <source>
        <strain evidence="1">LZ_2023a</strain>
        <tissue evidence="1">Muscle</tissue>
    </source>
</reference>
<accession>A0AAW0SWA5</accession>
<organism evidence="1 2">
    <name type="scientific">Scylla paramamosain</name>
    <name type="common">Mud crab</name>
    <dbReference type="NCBI Taxonomy" id="85552"/>
    <lineage>
        <taxon>Eukaryota</taxon>
        <taxon>Metazoa</taxon>
        <taxon>Ecdysozoa</taxon>
        <taxon>Arthropoda</taxon>
        <taxon>Crustacea</taxon>
        <taxon>Multicrustacea</taxon>
        <taxon>Malacostraca</taxon>
        <taxon>Eumalacostraca</taxon>
        <taxon>Eucarida</taxon>
        <taxon>Decapoda</taxon>
        <taxon>Pleocyemata</taxon>
        <taxon>Brachyura</taxon>
        <taxon>Eubrachyura</taxon>
        <taxon>Portunoidea</taxon>
        <taxon>Portunidae</taxon>
        <taxon>Portuninae</taxon>
        <taxon>Scylla</taxon>
    </lineage>
</organism>
<protein>
    <submittedName>
        <fullName evidence="1">Uncharacterized protein</fullName>
    </submittedName>
</protein>
<dbReference type="EMBL" id="JARAKH010000043">
    <property type="protein sequence ID" value="KAK8379700.1"/>
    <property type="molecule type" value="Genomic_DNA"/>
</dbReference>